<sequence length="45" mass="4897">MSRIGDVRGDVERRSSGLASGLGDQYSGRGAYRRDGFMTKDCDTP</sequence>
<feature type="region of interest" description="Disordered" evidence="1">
    <location>
        <begin position="1"/>
        <end position="45"/>
    </location>
</feature>
<evidence type="ECO:0000313" key="2">
    <source>
        <dbReference type="EMBL" id="SHK03460.1"/>
    </source>
</evidence>
<keyword evidence="3" id="KW-1185">Reference proteome</keyword>
<protein>
    <submittedName>
        <fullName evidence="2">Uncharacterized protein</fullName>
    </submittedName>
</protein>
<dbReference type="EMBL" id="FRAL01000001">
    <property type="protein sequence ID" value="SHK03460.1"/>
    <property type="molecule type" value="Genomic_DNA"/>
</dbReference>
<feature type="compositionally biased region" description="Basic and acidic residues" evidence="1">
    <location>
        <begin position="32"/>
        <end position="45"/>
    </location>
</feature>
<organism evidence="2 3">
    <name type="scientific">Halomonas caseinilytica</name>
    <dbReference type="NCBI Taxonomy" id="438744"/>
    <lineage>
        <taxon>Bacteria</taxon>
        <taxon>Pseudomonadati</taxon>
        <taxon>Pseudomonadota</taxon>
        <taxon>Gammaproteobacteria</taxon>
        <taxon>Oceanospirillales</taxon>
        <taxon>Halomonadaceae</taxon>
        <taxon>Halomonas</taxon>
    </lineage>
</organism>
<gene>
    <name evidence="2" type="ORF">SAMN05192556_101634</name>
</gene>
<dbReference type="AlphaFoldDB" id="A0A1M6P6C8"/>
<evidence type="ECO:0000256" key="1">
    <source>
        <dbReference type="SAM" id="MobiDB-lite"/>
    </source>
</evidence>
<feature type="compositionally biased region" description="Basic and acidic residues" evidence="1">
    <location>
        <begin position="1"/>
        <end position="15"/>
    </location>
</feature>
<evidence type="ECO:0000313" key="3">
    <source>
        <dbReference type="Proteomes" id="UP000184248"/>
    </source>
</evidence>
<accession>A0A1M6P6C8</accession>
<proteinExistence type="predicted"/>
<reference evidence="3" key="1">
    <citation type="submission" date="2016-11" db="EMBL/GenBank/DDBJ databases">
        <authorList>
            <person name="Varghese N."/>
            <person name="Submissions S."/>
        </authorList>
    </citation>
    <scope>NUCLEOTIDE SEQUENCE [LARGE SCALE GENOMIC DNA]</scope>
    <source>
        <strain evidence="3">ALO Sharm</strain>
    </source>
</reference>
<dbReference type="Proteomes" id="UP000184248">
    <property type="component" value="Unassembled WGS sequence"/>
</dbReference>
<name>A0A1M6P6C8_9GAMM</name>